<evidence type="ECO:0000313" key="4">
    <source>
        <dbReference type="Proteomes" id="UP000199437"/>
    </source>
</evidence>
<dbReference type="OrthoDB" id="7204227at2"/>
<evidence type="ECO:0000256" key="1">
    <source>
        <dbReference type="SAM" id="SignalP"/>
    </source>
</evidence>
<dbReference type="Pfam" id="PF14534">
    <property type="entry name" value="DUF4440"/>
    <property type="match status" value="1"/>
</dbReference>
<dbReference type="InterPro" id="IPR027843">
    <property type="entry name" value="DUF4440"/>
</dbReference>
<evidence type="ECO:0000259" key="2">
    <source>
        <dbReference type="Pfam" id="PF14534"/>
    </source>
</evidence>
<accession>A0A1I0MU31</accession>
<keyword evidence="1" id="KW-0732">Signal</keyword>
<feature type="domain" description="DUF4440" evidence="2">
    <location>
        <begin position="35"/>
        <end position="141"/>
    </location>
</feature>
<dbReference type="Proteomes" id="UP000199437">
    <property type="component" value="Unassembled WGS sequence"/>
</dbReference>
<proteinExistence type="predicted"/>
<reference evidence="4" key="1">
    <citation type="submission" date="2016-10" db="EMBL/GenBank/DDBJ databases">
        <authorList>
            <person name="Varghese N."/>
            <person name="Submissions S."/>
        </authorList>
    </citation>
    <scope>NUCLEOTIDE SEQUENCE [LARGE SCALE GENOMIC DNA]</scope>
    <source>
        <strain evidence="4">CGMCC 1.12402</strain>
    </source>
</reference>
<keyword evidence="4" id="KW-1185">Reference proteome</keyword>
<feature type="chain" id="PRO_5011588735" description="DUF4440 domain-containing protein" evidence="1">
    <location>
        <begin position="22"/>
        <end position="152"/>
    </location>
</feature>
<dbReference type="EMBL" id="FOIR01000001">
    <property type="protein sequence ID" value="SEV91478.1"/>
    <property type="molecule type" value="Genomic_DNA"/>
</dbReference>
<name>A0A1I0MU31_9BACT</name>
<feature type="signal peptide" evidence="1">
    <location>
        <begin position="1"/>
        <end position="21"/>
    </location>
</feature>
<dbReference type="SUPFAM" id="SSF54427">
    <property type="entry name" value="NTF2-like"/>
    <property type="match status" value="1"/>
</dbReference>
<gene>
    <name evidence="3" type="ORF">SAMN05216290_0654</name>
</gene>
<dbReference type="Gene3D" id="3.10.450.50">
    <property type="match status" value="1"/>
</dbReference>
<dbReference type="GeneID" id="99985398"/>
<dbReference type="STRING" id="1267423.SAMN05216290_0654"/>
<dbReference type="AlphaFoldDB" id="A0A1I0MU31"/>
<protein>
    <recommendedName>
        <fullName evidence="2">DUF4440 domain-containing protein</fullName>
    </recommendedName>
</protein>
<evidence type="ECO:0000313" key="3">
    <source>
        <dbReference type="EMBL" id="SEV91478.1"/>
    </source>
</evidence>
<organism evidence="3 4">
    <name type="scientific">Roseivirga pacifica</name>
    <dbReference type="NCBI Taxonomy" id="1267423"/>
    <lineage>
        <taxon>Bacteria</taxon>
        <taxon>Pseudomonadati</taxon>
        <taxon>Bacteroidota</taxon>
        <taxon>Cytophagia</taxon>
        <taxon>Cytophagales</taxon>
        <taxon>Roseivirgaceae</taxon>
        <taxon>Roseivirga</taxon>
    </lineage>
</organism>
<dbReference type="RefSeq" id="WP_090258196.1">
    <property type="nucleotide sequence ID" value="NZ_FOIR01000001.1"/>
</dbReference>
<dbReference type="InterPro" id="IPR032710">
    <property type="entry name" value="NTF2-like_dom_sf"/>
</dbReference>
<sequence>MRTKLSIFIALLLIGAVSVNAQSNNDTKAAEQVMKAYKEGVESLSTKGLTNFFTKDSEVFESGGVEGTFVHYLEHHLGPELGQFKSFKFSDYKVETKLDLPYAFTTETYIYTIVLPEGDRTIKKSGVATSILKKENGEWKIMMTHTSSRNAK</sequence>